<dbReference type="GO" id="GO:0045121">
    <property type="term" value="C:membrane raft"/>
    <property type="evidence" value="ECO:0007669"/>
    <property type="project" value="UniProtKB-SubCell"/>
</dbReference>
<feature type="signal peptide" evidence="18">
    <location>
        <begin position="1"/>
        <end position="19"/>
    </location>
</feature>
<dbReference type="InterPro" id="IPR008063">
    <property type="entry name" value="Fas_rcpt"/>
</dbReference>
<keyword evidence="22" id="KW-1185">Reference proteome</keyword>
<dbReference type="GO" id="GO:0005031">
    <property type="term" value="F:tumor necrosis factor receptor activity"/>
    <property type="evidence" value="ECO:0007669"/>
    <property type="project" value="Ensembl"/>
</dbReference>
<feature type="chain" id="PRO_5044682859" description="Tumor necrosis factor receptor superfamily member 6" evidence="18">
    <location>
        <begin position="20"/>
        <end position="351"/>
    </location>
</feature>
<dbReference type="Gene3D" id="1.10.533.10">
    <property type="entry name" value="Death Domain, Fas"/>
    <property type="match status" value="1"/>
</dbReference>
<feature type="repeat" description="TNFR-Cys" evidence="16">
    <location>
        <begin position="130"/>
        <end position="170"/>
    </location>
</feature>
<accession>A0A8D0HPN2</accession>
<dbReference type="GO" id="GO:0006955">
    <property type="term" value="P:immune response"/>
    <property type="evidence" value="ECO:0007669"/>
    <property type="project" value="InterPro"/>
</dbReference>
<keyword evidence="17" id="KW-1133">Transmembrane helix</keyword>
<dbReference type="GO" id="GO:0042802">
    <property type="term" value="F:identical protein binding"/>
    <property type="evidence" value="ECO:0007669"/>
    <property type="project" value="Ensembl"/>
</dbReference>
<reference evidence="21" key="1">
    <citation type="submission" date="2025-05" db="UniProtKB">
        <authorList>
            <consortium name="Ensembl"/>
        </authorList>
    </citation>
    <scope>IDENTIFICATION</scope>
</reference>
<dbReference type="InterPro" id="IPR011029">
    <property type="entry name" value="DEATH-like_dom_sf"/>
</dbReference>
<dbReference type="InterPro" id="IPR000488">
    <property type="entry name" value="Death_dom"/>
</dbReference>
<feature type="repeat" description="TNFR-Cys" evidence="16">
    <location>
        <begin position="86"/>
        <end position="129"/>
    </location>
</feature>
<evidence type="ECO:0000256" key="18">
    <source>
        <dbReference type="SAM" id="SignalP"/>
    </source>
</evidence>
<dbReference type="GO" id="GO:0019900">
    <property type="term" value="F:kinase binding"/>
    <property type="evidence" value="ECO:0007669"/>
    <property type="project" value="Ensembl"/>
</dbReference>
<evidence type="ECO:0000256" key="9">
    <source>
        <dbReference type="ARBA" id="ARBA00023139"/>
    </source>
</evidence>
<name>A0A8D0HPN2_SPHPU</name>
<dbReference type="GO" id="GO:0097527">
    <property type="term" value="P:necroptotic signaling pathway"/>
    <property type="evidence" value="ECO:0007669"/>
    <property type="project" value="Ensembl"/>
</dbReference>
<evidence type="ECO:0000256" key="13">
    <source>
        <dbReference type="ARBA" id="ARBA00030181"/>
    </source>
</evidence>
<dbReference type="GO" id="GO:0031265">
    <property type="term" value="C:CD95 death-inducing signaling complex"/>
    <property type="evidence" value="ECO:0007669"/>
    <property type="project" value="Ensembl"/>
</dbReference>
<evidence type="ECO:0000256" key="6">
    <source>
        <dbReference type="ARBA" id="ARBA00022729"/>
    </source>
</evidence>
<dbReference type="Gene3D" id="2.10.50.10">
    <property type="entry name" value="Tumor Necrosis Factor Receptor, subunit A, domain 2"/>
    <property type="match status" value="2"/>
</dbReference>
<keyword evidence="5" id="KW-0053">Apoptosis</keyword>
<evidence type="ECO:0000313" key="22">
    <source>
        <dbReference type="Proteomes" id="UP000694392"/>
    </source>
</evidence>
<dbReference type="GO" id="GO:0097192">
    <property type="term" value="P:extrinsic apoptotic signaling pathway in absence of ligand"/>
    <property type="evidence" value="ECO:0007669"/>
    <property type="project" value="TreeGrafter"/>
</dbReference>
<dbReference type="GO" id="GO:0043066">
    <property type="term" value="P:negative regulation of apoptotic process"/>
    <property type="evidence" value="ECO:0007669"/>
    <property type="project" value="TreeGrafter"/>
</dbReference>
<evidence type="ECO:0000256" key="14">
    <source>
        <dbReference type="ARBA" id="ARBA00032338"/>
    </source>
</evidence>
<organism evidence="21 22">
    <name type="scientific">Sphenodon punctatus</name>
    <name type="common">Tuatara</name>
    <name type="synonym">Hatteria punctata</name>
    <dbReference type="NCBI Taxonomy" id="8508"/>
    <lineage>
        <taxon>Eukaryota</taxon>
        <taxon>Metazoa</taxon>
        <taxon>Chordata</taxon>
        <taxon>Craniata</taxon>
        <taxon>Vertebrata</taxon>
        <taxon>Euteleostomi</taxon>
        <taxon>Lepidosauria</taxon>
        <taxon>Sphenodontia</taxon>
        <taxon>Sphenodontidae</taxon>
        <taxon>Sphenodon</taxon>
    </lineage>
</organism>
<dbReference type="SUPFAM" id="SSF47986">
    <property type="entry name" value="DEATH domain"/>
    <property type="match status" value="1"/>
</dbReference>
<dbReference type="GO" id="GO:0097049">
    <property type="term" value="P:motor neuron apoptotic process"/>
    <property type="evidence" value="ECO:0007669"/>
    <property type="project" value="TreeGrafter"/>
</dbReference>
<dbReference type="Pfam" id="PF00531">
    <property type="entry name" value="Death"/>
    <property type="match status" value="1"/>
</dbReference>
<evidence type="ECO:0000256" key="12">
    <source>
        <dbReference type="ARBA" id="ARBA00023288"/>
    </source>
</evidence>
<dbReference type="PANTHER" id="PTHR46874">
    <property type="entry name" value="TUMOR NECROSIS FACTOR RECEPTOR SUPERFAMILY MEMBER 6"/>
    <property type="match status" value="1"/>
</dbReference>
<keyword evidence="6 18" id="KW-0732">Signal</keyword>
<evidence type="ECO:0000256" key="16">
    <source>
        <dbReference type="PROSITE-ProRule" id="PRU00206"/>
    </source>
</evidence>
<evidence type="ECO:0000256" key="10">
    <source>
        <dbReference type="ARBA" id="ARBA00023157"/>
    </source>
</evidence>
<keyword evidence="4" id="KW-1003">Cell membrane</keyword>
<evidence type="ECO:0000256" key="8">
    <source>
        <dbReference type="ARBA" id="ARBA00022860"/>
    </source>
</evidence>
<dbReference type="AlphaFoldDB" id="A0A8D0HPN2"/>
<proteinExistence type="predicted"/>
<evidence type="ECO:0000256" key="2">
    <source>
        <dbReference type="ARBA" id="ARBA00004285"/>
    </source>
</evidence>
<evidence type="ECO:0000256" key="11">
    <source>
        <dbReference type="ARBA" id="ARBA00023180"/>
    </source>
</evidence>
<comment type="subcellular location">
    <subcellularLocation>
        <location evidence="1">Cell membrane</location>
        <topology evidence="1">Single-pass type I membrane protein</topology>
    </subcellularLocation>
    <subcellularLocation>
        <location evidence="2">Membrane raft</location>
    </subcellularLocation>
</comment>
<feature type="disulfide bond" evidence="16">
    <location>
        <begin position="62"/>
        <end position="75"/>
    </location>
</feature>
<sequence length="351" mass="39550">MLQGIPFLLLLLVLDWTGGYPFANYDVSVRESVYNLDVERTISKRNLKCNVDEYLTEENICCKRCENGSVKVSDCTKNMPNTSCTPCTDGKDYIDHPNALTKCRLCRSCDPQHGFEVAENCTIFQNRKCRCKKGFFCHPTQGCEKHCEPCNKCENDIIVKECTQDTDTVCGAKLNWIFPAVIGTSVAILVVVGIGIGVWLYKRGRKRDGFEGGHEKLNEPRRETVSLIHSCADIDLDAHVVDIVEEMTLPEVKKFVRKHNILQPTIDQIIQENAYDSSEQKIHLFLGWYQQNGMKGAYAMLINGLRDMKLCTVADKIEQKMEVVISNSQKNSLSHVTAAEESNVPSGDIEL</sequence>
<dbReference type="GO" id="GO:2001235">
    <property type="term" value="P:positive regulation of apoptotic signaling pathway"/>
    <property type="evidence" value="ECO:0007669"/>
    <property type="project" value="Ensembl"/>
</dbReference>
<keyword evidence="11" id="KW-0325">Glycoprotein</keyword>
<dbReference type="GO" id="GO:0071260">
    <property type="term" value="P:cellular response to mechanical stimulus"/>
    <property type="evidence" value="ECO:0007669"/>
    <property type="project" value="Ensembl"/>
</dbReference>
<dbReference type="PANTHER" id="PTHR46874:SF1">
    <property type="entry name" value="TUMOR NECROSIS FACTOR RECEPTOR SUPERFAMILY MEMBER 6"/>
    <property type="match status" value="1"/>
</dbReference>
<keyword evidence="10 16" id="KW-1015">Disulfide bond</keyword>
<dbReference type="InterPro" id="IPR001368">
    <property type="entry name" value="TNFR/NGFR_Cys_rich_reg"/>
</dbReference>
<dbReference type="PROSITE" id="PS50050">
    <property type="entry name" value="TNFR_NGFR_2"/>
    <property type="match status" value="3"/>
</dbReference>
<dbReference type="GO" id="GO:1903428">
    <property type="term" value="P:positive regulation of reactive oxygen species biosynthetic process"/>
    <property type="evidence" value="ECO:0007669"/>
    <property type="project" value="Ensembl"/>
</dbReference>
<dbReference type="SMART" id="SM00005">
    <property type="entry name" value="DEATH"/>
    <property type="match status" value="1"/>
</dbReference>
<dbReference type="SUPFAM" id="SSF57586">
    <property type="entry name" value="TNF receptor-like"/>
    <property type="match status" value="2"/>
</dbReference>
<keyword evidence="7" id="KW-0677">Repeat</keyword>
<dbReference type="GO" id="GO:0009897">
    <property type="term" value="C:external side of plasma membrane"/>
    <property type="evidence" value="ECO:0007669"/>
    <property type="project" value="TreeGrafter"/>
</dbReference>
<comment type="caution">
    <text evidence="16">Lacks conserved residue(s) required for the propagation of feature annotation.</text>
</comment>
<evidence type="ECO:0000256" key="17">
    <source>
        <dbReference type="SAM" id="Phobius"/>
    </source>
</evidence>
<dbReference type="GO" id="GO:0008625">
    <property type="term" value="P:extrinsic apoptotic signaling pathway via death domain receptors"/>
    <property type="evidence" value="ECO:0007669"/>
    <property type="project" value="Ensembl"/>
</dbReference>
<dbReference type="GO" id="GO:0016604">
    <property type="term" value="C:nuclear body"/>
    <property type="evidence" value="ECO:0007669"/>
    <property type="project" value="Ensembl"/>
</dbReference>
<dbReference type="GO" id="GO:0032872">
    <property type="term" value="P:regulation of stress-activated MAPK cascade"/>
    <property type="evidence" value="ECO:0007669"/>
    <property type="project" value="Ensembl"/>
</dbReference>
<evidence type="ECO:0000256" key="5">
    <source>
        <dbReference type="ARBA" id="ARBA00022703"/>
    </source>
</evidence>
<evidence type="ECO:0000256" key="3">
    <source>
        <dbReference type="ARBA" id="ARBA00015761"/>
    </source>
</evidence>
<evidence type="ECO:0000256" key="1">
    <source>
        <dbReference type="ARBA" id="ARBA00004251"/>
    </source>
</evidence>
<keyword evidence="12" id="KW-0449">Lipoprotein</keyword>
<feature type="transmembrane region" description="Helical" evidence="17">
    <location>
        <begin position="176"/>
        <end position="201"/>
    </location>
</feature>
<dbReference type="Ensembl" id="ENSSPUT00000026700.1">
    <property type="protein sequence ID" value="ENSSPUP00000025015.1"/>
    <property type="gene ID" value="ENSSPUG00000019171.1"/>
</dbReference>
<evidence type="ECO:0000313" key="21">
    <source>
        <dbReference type="Ensembl" id="ENSSPUP00000025015.1"/>
    </source>
</evidence>
<dbReference type="SMART" id="SM00208">
    <property type="entry name" value="TNFR"/>
    <property type="match status" value="3"/>
</dbReference>
<dbReference type="Pfam" id="PF00020">
    <property type="entry name" value="TNFR_c6"/>
    <property type="match status" value="1"/>
</dbReference>
<dbReference type="GO" id="GO:0006924">
    <property type="term" value="P:activation-induced cell death of T cells"/>
    <property type="evidence" value="ECO:0007669"/>
    <property type="project" value="TreeGrafter"/>
</dbReference>
<dbReference type="Ensembl" id="ENSSPUT00000026698.1">
    <property type="protein sequence ID" value="ENSSPUP00000025013.1"/>
    <property type="gene ID" value="ENSSPUG00000019171.1"/>
</dbReference>
<dbReference type="GO" id="GO:0071455">
    <property type="term" value="P:cellular response to hyperoxia"/>
    <property type="evidence" value="ECO:0007669"/>
    <property type="project" value="Ensembl"/>
</dbReference>
<keyword evidence="17" id="KW-0472">Membrane</keyword>
<evidence type="ECO:0000256" key="7">
    <source>
        <dbReference type="ARBA" id="ARBA00022737"/>
    </source>
</evidence>
<dbReference type="PRINTS" id="PR01680">
    <property type="entry name" value="TNFACTORR6"/>
</dbReference>
<feature type="domain" description="Death" evidence="19">
    <location>
        <begin position="237"/>
        <end position="321"/>
    </location>
</feature>
<keyword evidence="9" id="KW-0564">Palmitate</keyword>
<feature type="domain" description="TNFR-Cys" evidence="20">
    <location>
        <begin position="130"/>
        <end position="170"/>
    </location>
</feature>
<keyword evidence="17" id="KW-0812">Transmembrane</keyword>
<evidence type="ECO:0000259" key="19">
    <source>
        <dbReference type="PROSITE" id="PS50017"/>
    </source>
</evidence>
<dbReference type="PROSITE" id="PS00652">
    <property type="entry name" value="TNFR_NGFR_1"/>
    <property type="match status" value="1"/>
</dbReference>
<dbReference type="GeneTree" id="ENSGT00950000183126"/>
<dbReference type="GO" id="GO:0005829">
    <property type="term" value="C:cytosol"/>
    <property type="evidence" value="ECO:0007669"/>
    <property type="project" value="Ensembl"/>
</dbReference>
<evidence type="ECO:0000256" key="4">
    <source>
        <dbReference type="ARBA" id="ARBA00022475"/>
    </source>
</evidence>
<feature type="domain" description="TNFR-Cys" evidence="20">
    <location>
        <begin position="48"/>
        <end position="84"/>
    </location>
</feature>
<protein>
    <recommendedName>
        <fullName evidence="3">Tumor necrosis factor receptor superfamily member 6</fullName>
    </recommendedName>
    <alternativeName>
        <fullName evidence="14">Apo-1 antigen</fullName>
    </alternativeName>
    <alternativeName>
        <fullName evidence="15">Apoptosis-mediating surface antigen FAS</fullName>
    </alternativeName>
    <alternativeName>
        <fullName evidence="13">FASLG receptor</fullName>
    </alternativeName>
</protein>
<dbReference type="GO" id="GO:0036337">
    <property type="term" value="P:Fas signaling pathway"/>
    <property type="evidence" value="ECO:0007669"/>
    <property type="project" value="Ensembl"/>
</dbReference>
<feature type="repeat" description="TNFR-Cys" evidence="16">
    <location>
        <begin position="48"/>
        <end position="84"/>
    </location>
</feature>
<dbReference type="GO" id="GO:0005516">
    <property type="term" value="F:calmodulin binding"/>
    <property type="evidence" value="ECO:0007669"/>
    <property type="project" value="UniProtKB-KW"/>
</dbReference>
<dbReference type="PROSITE" id="PS50017">
    <property type="entry name" value="DEATH_DOMAIN"/>
    <property type="match status" value="1"/>
</dbReference>
<evidence type="ECO:0000259" key="20">
    <source>
        <dbReference type="PROSITE" id="PS50050"/>
    </source>
</evidence>
<dbReference type="OMA" id="RNTKNGR"/>
<evidence type="ECO:0000256" key="15">
    <source>
        <dbReference type="ARBA" id="ARBA00032502"/>
    </source>
</evidence>
<feature type="domain" description="TNFR-Cys" evidence="20">
    <location>
        <begin position="86"/>
        <end position="129"/>
    </location>
</feature>
<dbReference type="GO" id="GO:0034198">
    <property type="term" value="P:cellular response to amino acid starvation"/>
    <property type="evidence" value="ECO:0007669"/>
    <property type="project" value="Ensembl"/>
</dbReference>
<gene>
    <name evidence="21" type="primary">FAS</name>
</gene>
<dbReference type="Proteomes" id="UP000694392">
    <property type="component" value="Unplaced"/>
</dbReference>
<keyword evidence="8" id="KW-0112">Calmodulin-binding</keyword>